<organism evidence="1 2">
    <name type="scientific">Meripilus lineatus</name>
    <dbReference type="NCBI Taxonomy" id="2056292"/>
    <lineage>
        <taxon>Eukaryota</taxon>
        <taxon>Fungi</taxon>
        <taxon>Dikarya</taxon>
        <taxon>Basidiomycota</taxon>
        <taxon>Agaricomycotina</taxon>
        <taxon>Agaricomycetes</taxon>
        <taxon>Polyporales</taxon>
        <taxon>Meripilaceae</taxon>
        <taxon>Meripilus</taxon>
    </lineage>
</organism>
<reference evidence="1" key="1">
    <citation type="submission" date="2022-07" db="EMBL/GenBank/DDBJ databases">
        <title>Genome Sequence of Physisporinus lineatus.</title>
        <authorList>
            <person name="Buettner E."/>
        </authorList>
    </citation>
    <scope>NUCLEOTIDE SEQUENCE</scope>
    <source>
        <strain evidence="1">VT162</strain>
    </source>
</reference>
<sequence>MLDRQPYFKHAGARHRIVVAAVALELGRVHRFEPRGRQPAVPDAVEGLVKRGDVPAVFEDRITLRFQFDATKWRGQPVSTRDFHARDVFEAAIRIGIAAHAVSYVANLPGNGTDIWDKGLPEPRNPFIGFEGIAVAQARDHPPSRGFEA</sequence>
<proteinExistence type="predicted"/>
<dbReference type="AlphaFoldDB" id="A0AAD5US74"/>
<gene>
    <name evidence="1" type="ORF">NLI96_g13331</name>
</gene>
<evidence type="ECO:0000313" key="2">
    <source>
        <dbReference type="Proteomes" id="UP001212997"/>
    </source>
</evidence>
<name>A0AAD5US74_9APHY</name>
<dbReference type="Proteomes" id="UP001212997">
    <property type="component" value="Unassembled WGS sequence"/>
</dbReference>
<dbReference type="EMBL" id="JANAWD010001984">
    <property type="protein sequence ID" value="KAJ3472492.1"/>
    <property type="molecule type" value="Genomic_DNA"/>
</dbReference>
<evidence type="ECO:0000313" key="1">
    <source>
        <dbReference type="EMBL" id="KAJ3472492.1"/>
    </source>
</evidence>
<comment type="caution">
    <text evidence="1">The sequence shown here is derived from an EMBL/GenBank/DDBJ whole genome shotgun (WGS) entry which is preliminary data.</text>
</comment>
<protein>
    <submittedName>
        <fullName evidence="1">Uncharacterized protein</fullName>
    </submittedName>
</protein>
<keyword evidence="2" id="KW-1185">Reference proteome</keyword>
<accession>A0AAD5US74</accession>